<comment type="caution">
    <text evidence="2">The sequence shown here is derived from an EMBL/GenBank/DDBJ whole genome shotgun (WGS) entry which is preliminary data.</text>
</comment>
<feature type="compositionally biased region" description="Polar residues" evidence="1">
    <location>
        <begin position="1"/>
        <end position="25"/>
    </location>
</feature>
<name>A0AAV4IQM4_9GAST</name>
<evidence type="ECO:0000256" key="1">
    <source>
        <dbReference type="SAM" id="MobiDB-lite"/>
    </source>
</evidence>
<feature type="compositionally biased region" description="Pro residues" evidence="1">
    <location>
        <begin position="53"/>
        <end position="65"/>
    </location>
</feature>
<dbReference type="AlphaFoldDB" id="A0AAV4IQM4"/>
<feature type="compositionally biased region" description="Low complexity" evidence="1">
    <location>
        <begin position="30"/>
        <end position="49"/>
    </location>
</feature>
<dbReference type="Proteomes" id="UP000762676">
    <property type="component" value="Unassembled WGS sequence"/>
</dbReference>
<accession>A0AAV4IQM4</accession>
<keyword evidence="3" id="KW-1185">Reference proteome</keyword>
<proteinExistence type="predicted"/>
<organism evidence="2 3">
    <name type="scientific">Elysia marginata</name>
    <dbReference type="NCBI Taxonomy" id="1093978"/>
    <lineage>
        <taxon>Eukaryota</taxon>
        <taxon>Metazoa</taxon>
        <taxon>Spiralia</taxon>
        <taxon>Lophotrochozoa</taxon>
        <taxon>Mollusca</taxon>
        <taxon>Gastropoda</taxon>
        <taxon>Heterobranchia</taxon>
        <taxon>Euthyneura</taxon>
        <taxon>Panpulmonata</taxon>
        <taxon>Sacoglossa</taxon>
        <taxon>Placobranchoidea</taxon>
        <taxon>Plakobranchidae</taxon>
        <taxon>Elysia</taxon>
    </lineage>
</organism>
<gene>
    <name evidence="2" type="ORF">ElyMa_003121500</name>
</gene>
<evidence type="ECO:0000313" key="2">
    <source>
        <dbReference type="EMBL" id="GFS12839.1"/>
    </source>
</evidence>
<sequence>MSSTVIKRLPSNHQWTCPKCSNQRIPTPRTPLSQPSLTQPPTQPILTPSGASPQPPTPTLPPNLPTPILNLQLPPKLKRKTFFSE</sequence>
<reference evidence="2 3" key="1">
    <citation type="journal article" date="2021" name="Elife">
        <title>Chloroplast acquisition without the gene transfer in kleptoplastic sea slugs, Plakobranchus ocellatus.</title>
        <authorList>
            <person name="Maeda T."/>
            <person name="Takahashi S."/>
            <person name="Yoshida T."/>
            <person name="Shimamura S."/>
            <person name="Takaki Y."/>
            <person name="Nagai Y."/>
            <person name="Toyoda A."/>
            <person name="Suzuki Y."/>
            <person name="Arimoto A."/>
            <person name="Ishii H."/>
            <person name="Satoh N."/>
            <person name="Nishiyama T."/>
            <person name="Hasebe M."/>
            <person name="Maruyama T."/>
            <person name="Minagawa J."/>
            <person name="Obokata J."/>
            <person name="Shigenobu S."/>
        </authorList>
    </citation>
    <scope>NUCLEOTIDE SEQUENCE [LARGE SCALE GENOMIC DNA]</scope>
</reference>
<evidence type="ECO:0000313" key="3">
    <source>
        <dbReference type="Proteomes" id="UP000762676"/>
    </source>
</evidence>
<feature type="region of interest" description="Disordered" evidence="1">
    <location>
        <begin position="1"/>
        <end position="70"/>
    </location>
</feature>
<protein>
    <submittedName>
        <fullName evidence="2">Uncharacterized protein</fullName>
    </submittedName>
</protein>
<dbReference type="EMBL" id="BMAT01006447">
    <property type="protein sequence ID" value="GFS12839.1"/>
    <property type="molecule type" value="Genomic_DNA"/>
</dbReference>